<dbReference type="Pfam" id="PF04526">
    <property type="entry name" value="DUF568"/>
    <property type="match status" value="1"/>
</dbReference>
<dbReference type="InterPro" id="IPR005018">
    <property type="entry name" value="DOMON_domain"/>
</dbReference>
<dbReference type="SUPFAM" id="SSF47923">
    <property type="entry name" value="Ypt/Rab-GAP domain of gyp1p"/>
    <property type="match status" value="2"/>
</dbReference>
<feature type="transmembrane region" description="Helical" evidence="7">
    <location>
        <begin position="693"/>
        <end position="710"/>
    </location>
</feature>
<feature type="transmembrane region" description="Helical" evidence="7">
    <location>
        <begin position="722"/>
        <end position="742"/>
    </location>
</feature>
<evidence type="ECO:0000256" key="6">
    <source>
        <dbReference type="ARBA" id="ARBA00023136"/>
    </source>
</evidence>
<dbReference type="SMART" id="SM00256">
    <property type="entry name" value="FBOX"/>
    <property type="match status" value="3"/>
</dbReference>
<accession>A0ABR2RPP6</accession>
<feature type="domain" description="Cytochrome b561" evidence="11">
    <location>
        <begin position="584"/>
        <end position="781"/>
    </location>
</feature>
<feature type="domain" description="Rab-GAP TBC" evidence="8">
    <location>
        <begin position="116"/>
        <end position="315"/>
    </location>
</feature>
<dbReference type="PROSITE" id="PS50181">
    <property type="entry name" value="FBOX"/>
    <property type="match status" value="3"/>
</dbReference>
<dbReference type="Gene3D" id="1.20.1280.50">
    <property type="match status" value="3"/>
</dbReference>
<keyword evidence="13" id="KW-1185">Reference proteome</keyword>
<evidence type="ECO:0000256" key="2">
    <source>
        <dbReference type="ARBA" id="ARBA00022448"/>
    </source>
</evidence>
<feature type="domain" description="F-box" evidence="9">
    <location>
        <begin position="854"/>
        <end position="904"/>
    </location>
</feature>
<dbReference type="InterPro" id="IPR001810">
    <property type="entry name" value="F-box_dom"/>
</dbReference>
<dbReference type="Gene3D" id="1.10.8.270">
    <property type="entry name" value="putative rabgap domain of human tbc1 domain family member 14 like domains"/>
    <property type="match status" value="1"/>
</dbReference>
<dbReference type="Gene3D" id="1.10.10.750">
    <property type="entry name" value="Ypt/Rab-GAP domain of gyp1p, domain 1"/>
    <property type="match status" value="1"/>
</dbReference>
<evidence type="ECO:0000256" key="5">
    <source>
        <dbReference type="ARBA" id="ARBA00022989"/>
    </source>
</evidence>
<dbReference type="InterPro" id="IPR000195">
    <property type="entry name" value="Rab-GAP-TBC_dom"/>
</dbReference>
<sequence>MYGAQTKRDISLEWQSQFPMLRQSIHARRANIIVKFQDLYGFMVEGNVDDVNVLNEVREKVRQQGRVWWALEASKGANWYLKPQVSSLYQGIGLKSSLKLSGFVNAITLKKLIRKGIPPVLRPKVWFSLSGAAEKRSTVPESYYNDLLMAVEGMDTPATRQIDHDLPRTFPGHPWLDTPGGHAALRRVLVAYSFRDSYVGYCQGLNYVAALLLLVMKTEEDAFWMLAVLLENVLVNDCYTNNLSGCHVEQRVFKDLLAKKCPRIAAHLEALGFNVSLVATEWFLCLFSKSLPSEVRTVFHYHIPSVISYFLFADGVNFIGSCFLTFFPSLFVDLFVQTTLRVWDVLFYEGAKMNEHELLLTHQVGDIINILQRTTHHLFDPDELLTVAFDMIGFMTTNTISKQRKKQEMETLFRCPHVEEYENYWHSFFMRMTASSSAQICRSQRFPDNRQYANCADLSALNCYLHWTHDQAAGTLDVAFRHTGTSDSRWSAWGLNPSGPRMQNTQALVAFVNSSGVANAFTTSIDTMGPSMQPSPLSFEVPTISARFENNEMTIFAVLRVSDSWLSTSQVWQEGPVNNGQLGIHPLSGDNVRSAGSVNFLTGQSGGSSSAASRTRRRNVHGVLNTVSWGILMPLGAITARYMKVFKSADPAWFYLHIACQTSAYAVGVGGWATGFKLGSDSPGVTQNPHRNIGIALFCLATLQVFALLLRPNKDHKYRLYWNIYHHSVGYTVIILSIINIFEGFDILQPEDHWERIYIGILIFLGVVATLLEAFTWYVVLRRKKSGKHSHSINGVSGTGNGVRGQESLKVDPISLLTWGKYKQKKNQQSAKFIADFFGFLGSVGVFYSPNRPTRRMERLPQDVVLDILSKLPVTTLAISKCVCPSWRSIIQGSVLVDKHLLRMSEPENDPCIIFQSPPPILDHYYFVDFAAYSGRYKRLKSFWVSTMHGKLVASSNGLLCFYSSSAIHICNPLTKDSVELPKLSSESGILGFGFSPTTKEYKVLDIIYQRKRLRSDSLLAPFQSKVRIFTLGDSQWRSLGMAPYQFIVRQSQVTVCGRLHWISQDVRTKDRVISFDLTAEQFQAVPLADHVTLNRRFFELVALRGHLCVAASNADCGLDIWVMKEYNVKESWVKEFIIGGYLPKELRSTNERIPFFNSDFSVVCSFKGGKILLKLWRKDLVLYDPVHEKFKDPMFEGALQWHEMVVHVGSLSQGQQNSCRISLLSWDRWVLLYSPDRPTRRMERLPQDVVLDILSRLPVTTLAISKCVCPSWRSIIQGSVLVDKHLLRMSEPENDPCIIFQSPPPILDHYYFVDFAAYSGRYKRLKSFWVPTMHGKLVASSNGLLCFCSSSAIYICNPLTKDSVELPKLSSESGILGFGFSPTTKEYKVLDIIYQRKIPRSNSLLAPFQSKVRVFTLGDSQWRSLGMAPYQFVVRQSQVTVCGRLHWISQEVRTRDRIISFDLTAEQFQAIPLADHVNLERRFFELVALRGHLCVAASNADCGLDIWVMKEYNVKESWVKEFIIGSYLPKELRSTNGRIPFFKSDFSAVCSFKGGKILLKLWRKDLVLYDPIHEKFEDPMFEGALQWHEMVVHVGSLVGILVVDVPVWDGCFYHILQRPLQVLMKHYSKCNELELPTRRMERLPQDVVLDILSRLPVTTLAISKSVCPSWRSIIQGSVLVDKHLLRMSEPENDPCIIFQSPPPILDHYYFVDFAAYSGRYKRLKSFWVPTMHGKLVASSNGLLCFCSSSAIYICNPLTKDSVELPKLSSESGILGFGFSPTTKEYKVLDIIYQRKMPRSNSLLAPFQSKVRIFTLGDSQRRSLGMAPYQFIAVPLADHVNLERRFFELVALRGHLCVAVSNADCGLDIWVMKEYNVKESWVKEFIIGGYLPKELRSTNGRIPFFKSDFSAVCSFKGGKILLKLWRKVLVLYDPVHEKFEDPMFEGALQWHEMVVHVGSLVSL</sequence>
<feature type="domain" description="DOMON" evidence="10">
    <location>
        <begin position="461"/>
        <end position="575"/>
    </location>
</feature>
<evidence type="ECO:0000313" key="12">
    <source>
        <dbReference type="EMBL" id="KAK9014781.1"/>
    </source>
</evidence>
<feature type="transmembrane region" description="Helical" evidence="7">
    <location>
        <begin position="652"/>
        <end position="673"/>
    </location>
</feature>
<evidence type="ECO:0000256" key="3">
    <source>
        <dbReference type="ARBA" id="ARBA00022692"/>
    </source>
</evidence>
<dbReference type="InterPro" id="IPR017451">
    <property type="entry name" value="F-box-assoc_interact_dom"/>
</dbReference>
<evidence type="ECO:0000259" key="10">
    <source>
        <dbReference type="PROSITE" id="PS50836"/>
    </source>
</evidence>
<dbReference type="InterPro" id="IPR006593">
    <property type="entry name" value="Cyt_b561/ferric_Rdtase_TM"/>
</dbReference>
<keyword evidence="5 7" id="KW-1133">Transmembrane helix</keyword>
<keyword evidence="6 7" id="KW-0472">Membrane</keyword>
<protein>
    <recommendedName>
        <fullName evidence="14">F-box domain-containing protein</fullName>
    </recommendedName>
</protein>
<keyword evidence="2" id="KW-0813">Transport</keyword>
<dbReference type="NCBIfam" id="TIGR01640">
    <property type="entry name" value="F_box_assoc_1"/>
    <property type="match status" value="2"/>
</dbReference>
<organism evidence="12 13">
    <name type="scientific">Hibiscus sabdariffa</name>
    <name type="common">roselle</name>
    <dbReference type="NCBI Taxonomy" id="183260"/>
    <lineage>
        <taxon>Eukaryota</taxon>
        <taxon>Viridiplantae</taxon>
        <taxon>Streptophyta</taxon>
        <taxon>Embryophyta</taxon>
        <taxon>Tracheophyta</taxon>
        <taxon>Spermatophyta</taxon>
        <taxon>Magnoliopsida</taxon>
        <taxon>eudicotyledons</taxon>
        <taxon>Gunneridae</taxon>
        <taxon>Pentapetalae</taxon>
        <taxon>rosids</taxon>
        <taxon>malvids</taxon>
        <taxon>Malvales</taxon>
        <taxon>Malvaceae</taxon>
        <taxon>Malvoideae</taxon>
        <taxon>Hibiscus</taxon>
    </lineage>
</organism>
<dbReference type="InterPro" id="IPR013187">
    <property type="entry name" value="F-box-assoc_dom_typ3"/>
</dbReference>
<dbReference type="Pfam" id="PF03188">
    <property type="entry name" value="Cytochrom_B561"/>
    <property type="match status" value="1"/>
</dbReference>
<feature type="domain" description="F-box" evidence="9">
    <location>
        <begin position="1240"/>
        <end position="1290"/>
    </location>
</feature>
<feature type="transmembrane region" description="Helical" evidence="7">
    <location>
        <begin position="833"/>
        <end position="850"/>
    </location>
</feature>
<gene>
    <name evidence="12" type="ORF">V6N11_005922</name>
</gene>
<dbReference type="Pfam" id="PF00646">
    <property type="entry name" value="F-box"/>
    <property type="match status" value="3"/>
</dbReference>
<dbReference type="EMBL" id="JBBPBN010000021">
    <property type="protein sequence ID" value="KAK9014781.1"/>
    <property type="molecule type" value="Genomic_DNA"/>
</dbReference>
<dbReference type="InterPro" id="IPR045265">
    <property type="entry name" value="AIR12_DOMON"/>
</dbReference>
<dbReference type="Pfam" id="PF00566">
    <property type="entry name" value="RabGAP-TBC"/>
    <property type="match status" value="1"/>
</dbReference>
<keyword evidence="4" id="KW-0249">Electron transport</keyword>
<evidence type="ECO:0000256" key="7">
    <source>
        <dbReference type="SAM" id="Phobius"/>
    </source>
</evidence>
<dbReference type="InterPro" id="IPR035969">
    <property type="entry name" value="Rab-GAP_TBC_sf"/>
</dbReference>
<reference evidence="12 13" key="1">
    <citation type="journal article" date="2024" name="G3 (Bethesda)">
        <title>Genome assembly of Hibiscus sabdariffa L. provides insights into metabolisms of medicinal natural products.</title>
        <authorList>
            <person name="Kim T."/>
        </authorList>
    </citation>
    <scope>NUCLEOTIDE SEQUENCE [LARGE SCALE GENOMIC DNA]</scope>
    <source>
        <strain evidence="12">TK-2024</strain>
        <tissue evidence="12">Old leaves</tissue>
    </source>
</reference>
<feature type="transmembrane region" description="Helical" evidence="7">
    <location>
        <begin position="757"/>
        <end position="781"/>
    </location>
</feature>
<evidence type="ECO:0000259" key="11">
    <source>
        <dbReference type="PROSITE" id="PS50939"/>
    </source>
</evidence>
<comment type="subcellular location">
    <subcellularLocation>
        <location evidence="1">Membrane</location>
    </subcellularLocation>
</comment>
<keyword evidence="3 7" id="KW-0812">Transmembrane</keyword>
<evidence type="ECO:0000313" key="13">
    <source>
        <dbReference type="Proteomes" id="UP001396334"/>
    </source>
</evidence>
<dbReference type="InterPro" id="IPR036047">
    <property type="entry name" value="F-box-like_dom_sf"/>
</dbReference>
<evidence type="ECO:0000259" key="8">
    <source>
        <dbReference type="PROSITE" id="PS50086"/>
    </source>
</evidence>
<proteinExistence type="predicted"/>
<evidence type="ECO:0000256" key="4">
    <source>
        <dbReference type="ARBA" id="ARBA00022982"/>
    </source>
</evidence>
<evidence type="ECO:0000256" key="1">
    <source>
        <dbReference type="ARBA" id="ARBA00004370"/>
    </source>
</evidence>
<dbReference type="Proteomes" id="UP001396334">
    <property type="component" value="Unassembled WGS sequence"/>
</dbReference>
<dbReference type="SMART" id="SM00164">
    <property type="entry name" value="TBC"/>
    <property type="match status" value="1"/>
</dbReference>
<dbReference type="Gene3D" id="1.10.472.80">
    <property type="entry name" value="Ypt/Rab-GAP domain of gyp1p, domain 3"/>
    <property type="match status" value="1"/>
</dbReference>
<dbReference type="CDD" id="cd09629">
    <property type="entry name" value="DOMON_CIL1_like"/>
    <property type="match status" value="1"/>
</dbReference>
<dbReference type="PANTHER" id="PTHR31672:SF13">
    <property type="entry name" value="F-BOX PROTEIN CPR30-LIKE"/>
    <property type="match status" value="1"/>
</dbReference>
<comment type="caution">
    <text evidence="12">The sequence shown here is derived from an EMBL/GenBank/DDBJ whole genome shotgun (WGS) entry which is preliminary data.</text>
</comment>
<dbReference type="Pfam" id="PF08268">
    <property type="entry name" value="FBA_3"/>
    <property type="match status" value="3"/>
</dbReference>
<dbReference type="PANTHER" id="PTHR31672">
    <property type="entry name" value="BNACNNG10540D PROTEIN"/>
    <property type="match status" value="1"/>
</dbReference>
<dbReference type="InterPro" id="IPR050796">
    <property type="entry name" value="SCF_F-box_component"/>
</dbReference>
<dbReference type="PROSITE" id="PS50939">
    <property type="entry name" value="CYTOCHROME_B561"/>
    <property type="match status" value="1"/>
</dbReference>
<dbReference type="SMART" id="SM00665">
    <property type="entry name" value="B561"/>
    <property type="match status" value="1"/>
</dbReference>
<feature type="domain" description="F-box" evidence="9">
    <location>
        <begin position="1638"/>
        <end position="1688"/>
    </location>
</feature>
<feature type="transmembrane region" description="Helical" evidence="7">
    <location>
        <begin position="622"/>
        <end position="640"/>
    </location>
</feature>
<dbReference type="PROSITE" id="PS50086">
    <property type="entry name" value="TBC_RABGAP"/>
    <property type="match status" value="1"/>
</dbReference>
<evidence type="ECO:0000259" key="9">
    <source>
        <dbReference type="PROSITE" id="PS50181"/>
    </source>
</evidence>
<dbReference type="PROSITE" id="PS50836">
    <property type="entry name" value="DOMON"/>
    <property type="match status" value="1"/>
</dbReference>
<dbReference type="Gene3D" id="1.20.120.1770">
    <property type="match status" value="1"/>
</dbReference>
<dbReference type="SUPFAM" id="SSF81383">
    <property type="entry name" value="F-box domain"/>
    <property type="match status" value="3"/>
</dbReference>
<dbReference type="CDD" id="cd08760">
    <property type="entry name" value="Cyt_b561_FRRS1_like"/>
    <property type="match status" value="1"/>
</dbReference>
<name>A0ABR2RPP6_9ROSI</name>
<evidence type="ECO:0008006" key="14">
    <source>
        <dbReference type="Google" id="ProtNLM"/>
    </source>
</evidence>